<reference evidence="2" key="1">
    <citation type="journal article" date="2019" name="bioRxiv">
        <title>The Genome of the Zebra Mussel, Dreissena polymorpha: A Resource for Invasive Species Research.</title>
        <authorList>
            <person name="McCartney M.A."/>
            <person name="Auch B."/>
            <person name="Kono T."/>
            <person name="Mallez S."/>
            <person name="Zhang Y."/>
            <person name="Obille A."/>
            <person name="Becker A."/>
            <person name="Abrahante J.E."/>
            <person name="Garbe J."/>
            <person name="Badalamenti J.P."/>
            <person name="Herman A."/>
            <person name="Mangelson H."/>
            <person name="Liachko I."/>
            <person name="Sullivan S."/>
            <person name="Sone E.D."/>
            <person name="Koren S."/>
            <person name="Silverstein K.A.T."/>
            <person name="Beckman K.B."/>
            <person name="Gohl D.M."/>
        </authorList>
    </citation>
    <scope>NUCLEOTIDE SEQUENCE</scope>
    <source>
        <strain evidence="2">Duluth1</strain>
        <tissue evidence="2">Whole animal</tissue>
    </source>
</reference>
<evidence type="ECO:0000313" key="2">
    <source>
        <dbReference type="EMBL" id="KAH3793856.1"/>
    </source>
</evidence>
<evidence type="ECO:0000256" key="1">
    <source>
        <dbReference type="SAM" id="MobiDB-lite"/>
    </source>
</evidence>
<keyword evidence="3" id="KW-1185">Reference proteome</keyword>
<gene>
    <name evidence="2" type="ORF">DPMN_147378</name>
</gene>
<protein>
    <submittedName>
        <fullName evidence="2">Uncharacterized protein</fullName>
    </submittedName>
</protein>
<feature type="compositionally biased region" description="Basic residues" evidence="1">
    <location>
        <begin position="1"/>
        <end position="10"/>
    </location>
</feature>
<comment type="caution">
    <text evidence="2">The sequence shown here is derived from an EMBL/GenBank/DDBJ whole genome shotgun (WGS) entry which is preliminary data.</text>
</comment>
<reference evidence="2" key="2">
    <citation type="submission" date="2020-11" db="EMBL/GenBank/DDBJ databases">
        <authorList>
            <person name="McCartney M.A."/>
            <person name="Auch B."/>
            <person name="Kono T."/>
            <person name="Mallez S."/>
            <person name="Becker A."/>
            <person name="Gohl D.M."/>
            <person name="Silverstein K.A.T."/>
            <person name="Koren S."/>
            <person name="Bechman K.B."/>
            <person name="Herman A."/>
            <person name="Abrahante J.E."/>
            <person name="Garbe J."/>
        </authorList>
    </citation>
    <scope>NUCLEOTIDE SEQUENCE</scope>
    <source>
        <strain evidence="2">Duluth1</strain>
        <tissue evidence="2">Whole animal</tissue>
    </source>
</reference>
<dbReference type="Proteomes" id="UP000828390">
    <property type="component" value="Unassembled WGS sequence"/>
</dbReference>
<dbReference type="EMBL" id="JAIWYP010000007">
    <property type="protein sequence ID" value="KAH3793856.1"/>
    <property type="molecule type" value="Genomic_DNA"/>
</dbReference>
<evidence type="ECO:0000313" key="3">
    <source>
        <dbReference type="Proteomes" id="UP000828390"/>
    </source>
</evidence>
<feature type="region of interest" description="Disordered" evidence="1">
    <location>
        <begin position="1"/>
        <end position="50"/>
    </location>
</feature>
<name>A0A9D4FC51_DREPO</name>
<organism evidence="2 3">
    <name type="scientific">Dreissena polymorpha</name>
    <name type="common">Zebra mussel</name>
    <name type="synonym">Mytilus polymorpha</name>
    <dbReference type="NCBI Taxonomy" id="45954"/>
    <lineage>
        <taxon>Eukaryota</taxon>
        <taxon>Metazoa</taxon>
        <taxon>Spiralia</taxon>
        <taxon>Lophotrochozoa</taxon>
        <taxon>Mollusca</taxon>
        <taxon>Bivalvia</taxon>
        <taxon>Autobranchia</taxon>
        <taxon>Heteroconchia</taxon>
        <taxon>Euheterodonta</taxon>
        <taxon>Imparidentia</taxon>
        <taxon>Neoheterodontei</taxon>
        <taxon>Myida</taxon>
        <taxon>Dreissenoidea</taxon>
        <taxon>Dreissenidae</taxon>
        <taxon>Dreissena</taxon>
    </lineage>
</organism>
<dbReference type="AlphaFoldDB" id="A0A9D4FC51"/>
<accession>A0A9D4FC51</accession>
<sequence>MNNGPRWRRRNAAETAPVSQPASAHVPGSKTEADLATAPPSKRKRTNDNAANGEVVDFCDIFRTADGLPRGHNVGKHEALACNANEILPKKSLSRMDNIQRLHLLPRQTNDDVSIYVSASLTQRHVFVVANILICIIA</sequence>
<proteinExistence type="predicted"/>